<feature type="transmembrane region" description="Helical" evidence="2">
    <location>
        <begin position="131"/>
        <end position="153"/>
    </location>
</feature>
<evidence type="ECO:0000313" key="5">
    <source>
        <dbReference type="Proteomes" id="UP000309340"/>
    </source>
</evidence>
<dbReference type="EMBL" id="NAJQ01000834">
    <property type="protein sequence ID" value="TKA64485.1"/>
    <property type="molecule type" value="Genomic_DNA"/>
</dbReference>
<keyword evidence="5" id="KW-1185">Reference proteome</keyword>
<gene>
    <name evidence="4" type="ORF">B0A55_12103</name>
</gene>
<comment type="caution">
    <text evidence="4">The sequence shown here is derived from an EMBL/GenBank/DDBJ whole genome shotgun (WGS) entry which is preliminary data.</text>
</comment>
<evidence type="ECO:0000259" key="3">
    <source>
        <dbReference type="Pfam" id="PF20684"/>
    </source>
</evidence>
<dbReference type="OrthoDB" id="3918601at2759"/>
<accession>A0A4U0WS27</accession>
<evidence type="ECO:0000313" key="4">
    <source>
        <dbReference type="EMBL" id="TKA64485.1"/>
    </source>
</evidence>
<dbReference type="InterPro" id="IPR049326">
    <property type="entry name" value="Rhodopsin_dom_fungi"/>
</dbReference>
<protein>
    <recommendedName>
        <fullName evidence="3">Rhodopsin domain-containing protein</fullName>
    </recommendedName>
</protein>
<keyword evidence="2" id="KW-1133">Transmembrane helix</keyword>
<feature type="compositionally biased region" description="Basic and acidic residues" evidence="1">
    <location>
        <begin position="227"/>
        <end position="245"/>
    </location>
</feature>
<feature type="transmembrane region" description="Helical" evidence="2">
    <location>
        <begin position="22"/>
        <end position="41"/>
    </location>
</feature>
<dbReference type="Pfam" id="PF20684">
    <property type="entry name" value="Fung_rhodopsin"/>
    <property type="match status" value="1"/>
</dbReference>
<feature type="domain" description="Rhodopsin" evidence="3">
    <location>
        <begin position="67"/>
        <end position="161"/>
    </location>
</feature>
<keyword evidence="2" id="KW-0472">Membrane</keyword>
<name>A0A4U0WS27_9PEZI</name>
<reference evidence="4 5" key="1">
    <citation type="submission" date="2017-03" db="EMBL/GenBank/DDBJ databases">
        <title>Genomes of endolithic fungi from Antarctica.</title>
        <authorList>
            <person name="Coleine C."/>
            <person name="Masonjones S."/>
            <person name="Stajich J.E."/>
        </authorList>
    </citation>
    <scope>NUCLEOTIDE SEQUENCE [LARGE SCALE GENOMIC DNA]</scope>
    <source>
        <strain evidence="4 5">CCFEE 5184</strain>
    </source>
</reference>
<dbReference type="AlphaFoldDB" id="A0A4U0WS27"/>
<evidence type="ECO:0000256" key="1">
    <source>
        <dbReference type="SAM" id="MobiDB-lite"/>
    </source>
</evidence>
<dbReference type="PANTHER" id="PTHR38794">
    <property type="entry name" value="INTEGRAL MEMBRANE PROTEIN"/>
    <property type="match status" value="1"/>
</dbReference>
<sequence length="270" mass="29124">MASNYGAGVYSPLAPAGPNNHGGYVLVAVYIFLSLVVITVITRLVTRLVNLDDGFIVLAFAVLYDSVEAFNIVLEFIIVALATALMLKVQVSAEKRWQIIGLFATRVLVVVVAIGQTISVRETSAATDLTWVVAIPTICTQALVSISTITACIPGMKQTLQDMSSGLTRMVIPDGLQFSSNSLATRGQSTISSTLQRGQRKGKSSAIVDDDETAIWHSTTKNSIRGPRNDEIDKETGGSESMRGLREDAILQTKETVVEFDSGDHEHYSD</sequence>
<dbReference type="Proteomes" id="UP000309340">
    <property type="component" value="Unassembled WGS sequence"/>
</dbReference>
<feature type="region of interest" description="Disordered" evidence="1">
    <location>
        <begin position="189"/>
        <end position="245"/>
    </location>
</feature>
<feature type="transmembrane region" description="Helical" evidence="2">
    <location>
        <begin position="99"/>
        <end position="119"/>
    </location>
</feature>
<dbReference type="PANTHER" id="PTHR38794:SF3">
    <property type="entry name" value="INTEGRAL MEMBRANE PROTEIN"/>
    <property type="match status" value="1"/>
</dbReference>
<keyword evidence="2" id="KW-0812">Transmembrane</keyword>
<evidence type="ECO:0000256" key="2">
    <source>
        <dbReference type="SAM" id="Phobius"/>
    </source>
</evidence>
<dbReference type="STRING" id="329884.A0A4U0WS27"/>
<organism evidence="4 5">
    <name type="scientific">Friedmanniomyces simplex</name>
    <dbReference type="NCBI Taxonomy" id="329884"/>
    <lineage>
        <taxon>Eukaryota</taxon>
        <taxon>Fungi</taxon>
        <taxon>Dikarya</taxon>
        <taxon>Ascomycota</taxon>
        <taxon>Pezizomycotina</taxon>
        <taxon>Dothideomycetes</taxon>
        <taxon>Dothideomycetidae</taxon>
        <taxon>Mycosphaerellales</taxon>
        <taxon>Teratosphaeriaceae</taxon>
        <taxon>Friedmanniomyces</taxon>
    </lineage>
</organism>
<proteinExistence type="predicted"/>